<dbReference type="InterPro" id="IPR045058">
    <property type="entry name" value="GIMA/IAN/Toc"/>
</dbReference>
<evidence type="ECO:0000256" key="1">
    <source>
        <dbReference type="ARBA" id="ARBA00008535"/>
    </source>
</evidence>
<dbReference type="PANTHER" id="PTHR10903">
    <property type="entry name" value="GTPASE, IMAP FAMILY MEMBER-RELATED"/>
    <property type="match status" value="1"/>
</dbReference>
<dbReference type="Proteomes" id="UP000694701">
    <property type="component" value="Unplaced"/>
</dbReference>
<evidence type="ECO:0000313" key="6">
    <source>
        <dbReference type="Proteomes" id="UP000694701"/>
    </source>
</evidence>
<dbReference type="Ensembl" id="ENSCCRT00020083902.1">
    <property type="protein sequence ID" value="ENSCCRP00020076531.1"/>
    <property type="gene ID" value="ENSCCRG00020035617.1"/>
</dbReference>
<keyword evidence="3" id="KW-0342">GTP-binding</keyword>
<reference evidence="5" key="1">
    <citation type="submission" date="2025-08" db="UniProtKB">
        <authorList>
            <consortium name="Ensembl"/>
        </authorList>
    </citation>
    <scope>IDENTIFICATION</scope>
</reference>
<dbReference type="PANTHER" id="PTHR10903:SF107">
    <property type="entry name" value="GTPASE IMAP FAMILY MEMBER 4-LIKE-RELATED"/>
    <property type="match status" value="1"/>
</dbReference>
<organism evidence="5 6">
    <name type="scientific">Cyprinus carpio</name>
    <name type="common">Common carp</name>
    <dbReference type="NCBI Taxonomy" id="7962"/>
    <lineage>
        <taxon>Eukaryota</taxon>
        <taxon>Metazoa</taxon>
        <taxon>Chordata</taxon>
        <taxon>Craniata</taxon>
        <taxon>Vertebrata</taxon>
        <taxon>Euteleostomi</taxon>
        <taxon>Actinopterygii</taxon>
        <taxon>Neopterygii</taxon>
        <taxon>Teleostei</taxon>
        <taxon>Ostariophysi</taxon>
        <taxon>Cypriniformes</taxon>
        <taxon>Cyprinidae</taxon>
        <taxon>Cyprininae</taxon>
        <taxon>Cyprinus</taxon>
    </lineage>
</organism>
<dbReference type="InterPro" id="IPR006703">
    <property type="entry name" value="G_AIG1"/>
</dbReference>
<dbReference type="PROSITE" id="PS51720">
    <property type="entry name" value="G_AIG1"/>
    <property type="match status" value="1"/>
</dbReference>
<comment type="similarity">
    <text evidence="1">Belongs to the TRAFAC class TrmE-Era-EngA-EngB-Septin-like GTPase superfamily. AIG1/Toc34/Toc159-like paraseptin GTPase family. IAN subfamily.</text>
</comment>
<feature type="domain" description="AIG1-type G" evidence="4">
    <location>
        <begin position="32"/>
        <end position="227"/>
    </location>
</feature>
<dbReference type="GO" id="GO:0005525">
    <property type="term" value="F:GTP binding"/>
    <property type="evidence" value="ECO:0007669"/>
    <property type="project" value="UniProtKB-KW"/>
</dbReference>
<sequence length="268" mass="31123">METEPLLQSGEQEIMFLILEMHRLLLAGVQFLFDLRIVLLGNRAAGKTSLANLITGHAEPHLKRTAQCVKMHGDFSGRQVTVVDTPGWWKNYLVKETPEFQKQEILLSVAHCPPGPHAVLLIIRVDALFKEKHRRSVQEHLELLSERVWNHTIVVFTYRDQLQEQTLGNEGKALQWLVEKCGNRYHVLNNENWNDDSQVKDLLEKIEKMVAQNRGHYYEIDLKTLKEVKQKRKAVERKAKARAKKQRQMRKMDSTMTGKILVLHNLIP</sequence>
<evidence type="ECO:0000259" key="4">
    <source>
        <dbReference type="PROSITE" id="PS51720"/>
    </source>
</evidence>
<evidence type="ECO:0000313" key="5">
    <source>
        <dbReference type="Ensembl" id="ENSCCRP00020076531.1"/>
    </source>
</evidence>
<dbReference type="AlphaFoldDB" id="A0A8C2PQU4"/>
<evidence type="ECO:0000256" key="3">
    <source>
        <dbReference type="ARBA" id="ARBA00023134"/>
    </source>
</evidence>
<dbReference type="InterPro" id="IPR027417">
    <property type="entry name" value="P-loop_NTPase"/>
</dbReference>
<dbReference type="Pfam" id="PF04548">
    <property type="entry name" value="AIG1"/>
    <property type="match status" value="1"/>
</dbReference>
<dbReference type="Gene3D" id="3.40.50.300">
    <property type="entry name" value="P-loop containing nucleotide triphosphate hydrolases"/>
    <property type="match status" value="1"/>
</dbReference>
<proteinExistence type="inferred from homology"/>
<name>A0A8C2PQU4_CYPCA</name>
<keyword evidence="2" id="KW-0547">Nucleotide-binding</keyword>
<protein>
    <recommendedName>
        <fullName evidence="4">AIG1-type G domain-containing protein</fullName>
    </recommendedName>
</protein>
<accession>A0A8C2PQU4</accession>
<dbReference type="FunFam" id="3.40.50.300:FF:001809">
    <property type="entry name" value="Si:ch1073-365p7.2"/>
    <property type="match status" value="1"/>
</dbReference>
<evidence type="ECO:0000256" key="2">
    <source>
        <dbReference type="ARBA" id="ARBA00022741"/>
    </source>
</evidence>
<dbReference type="SUPFAM" id="SSF52540">
    <property type="entry name" value="P-loop containing nucleoside triphosphate hydrolases"/>
    <property type="match status" value="1"/>
</dbReference>